<dbReference type="RefSeq" id="XP_047760096.1">
    <property type="nucleotide sequence ID" value="XM_047903335.1"/>
</dbReference>
<reference evidence="1" key="2">
    <citation type="journal article" date="2022" name="Microb. Genom.">
        <title>A chromosome-scale genome assembly of the tomato pathogen Cladosporium fulvum reveals a compartmentalized genome architecture and the presence of a dispensable chromosome.</title>
        <authorList>
            <person name="Zaccaron A.Z."/>
            <person name="Chen L.H."/>
            <person name="Samaras A."/>
            <person name="Stergiopoulos I."/>
        </authorList>
    </citation>
    <scope>NUCLEOTIDE SEQUENCE</scope>
    <source>
        <strain evidence="1">Race5_Kim</strain>
    </source>
</reference>
<sequence>MTQAAAPEGEDYTPQFKSEQEAVKYYSTRSSEQYGIPVQVIDRSQKNRVPLAEWSVFDSFANWSVFNNLLAEPDAEYEIAFRLLADPSFGLSRRQHLQRCLRTQQDLPT</sequence>
<dbReference type="AlphaFoldDB" id="A0A9Q8LE50"/>
<evidence type="ECO:0000313" key="1">
    <source>
        <dbReference type="EMBL" id="UJO15730.1"/>
    </source>
</evidence>
<reference evidence="1" key="1">
    <citation type="submission" date="2021-12" db="EMBL/GenBank/DDBJ databases">
        <authorList>
            <person name="Zaccaron A."/>
            <person name="Stergiopoulos I."/>
        </authorList>
    </citation>
    <scope>NUCLEOTIDE SEQUENCE</scope>
    <source>
        <strain evidence="1">Race5_Kim</strain>
    </source>
</reference>
<organism evidence="1 2">
    <name type="scientific">Passalora fulva</name>
    <name type="common">Tomato leaf mold</name>
    <name type="synonym">Cladosporium fulvum</name>
    <dbReference type="NCBI Taxonomy" id="5499"/>
    <lineage>
        <taxon>Eukaryota</taxon>
        <taxon>Fungi</taxon>
        <taxon>Dikarya</taxon>
        <taxon>Ascomycota</taxon>
        <taxon>Pezizomycotina</taxon>
        <taxon>Dothideomycetes</taxon>
        <taxon>Dothideomycetidae</taxon>
        <taxon>Mycosphaerellales</taxon>
        <taxon>Mycosphaerellaceae</taxon>
        <taxon>Fulvia</taxon>
    </lineage>
</organism>
<dbReference type="KEGG" id="ffu:CLAFUR5_04187"/>
<accession>A0A9Q8LE50</accession>
<gene>
    <name evidence="1" type="ORF">CLAFUR5_04187</name>
</gene>
<evidence type="ECO:0000313" key="2">
    <source>
        <dbReference type="Proteomes" id="UP000756132"/>
    </source>
</evidence>
<dbReference type="EMBL" id="CP090166">
    <property type="protein sequence ID" value="UJO15730.1"/>
    <property type="molecule type" value="Genomic_DNA"/>
</dbReference>
<dbReference type="GeneID" id="71984065"/>
<proteinExistence type="predicted"/>
<keyword evidence="2" id="KW-1185">Reference proteome</keyword>
<dbReference type="Proteomes" id="UP000756132">
    <property type="component" value="Chromosome 4"/>
</dbReference>
<name>A0A9Q8LE50_PASFU</name>
<protein>
    <submittedName>
        <fullName evidence="1">Uncharacterized protein</fullName>
    </submittedName>
</protein>